<reference evidence="7 8" key="1">
    <citation type="submission" date="2020-08" db="EMBL/GenBank/DDBJ databases">
        <title>Sequencing the genomes of 1000 actinobacteria strains.</title>
        <authorList>
            <person name="Klenk H.-P."/>
        </authorList>
    </citation>
    <scope>NUCLEOTIDE SEQUENCE [LARGE SCALE GENOMIC DNA]</scope>
    <source>
        <strain evidence="7 8">DSM 105784</strain>
    </source>
</reference>
<dbReference type="GO" id="GO:0016987">
    <property type="term" value="F:sigma factor activity"/>
    <property type="evidence" value="ECO:0007669"/>
    <property type="project" value="UniProtKB-KW"/>
</dbReference>
<dbReference type="PANTHER" id="PTHR43133">
    <property type="entry name" value="RNA POLYMERASE ECF-TYPE SIGMA FACTO"/>
    <property type="match status" value="1"/>
</dbReference>
<dbReference type="EMBL" id="JACHMJ010000001">
    <property type="protein sequence ID" value="MBB5844906.1"/>
    <property type="molecule type" value="Genomic_DNA"/>
</dbReference>
<evidence type="ECO:0000256" key="3">
    <source>
        <dbReference type="ARBA" id="ARBA00023082"/>
    </source>
</evidence>
<evidence type="ECO:0000256" key="2">
    <source>
        <dbReference type="ARBA" id="ARBA00023015"/>
    </source>
</evidence>
<dbReference type="InterPro" id="IPR039425">
    <property type="entry name" value="RNA_pol_sigma-70-like"/>
</dbReference>
<feature type="domain" description="RNA polymerase sigma-70 region 2" evidence="5">
    <location>
        <begin position="13"/>
        <end position="78"/>
    </location>
</feature>
<dbReference type="Gene3D" id="1.10.10.10">
    <property type="entry name" value="Winged helix-like DNA-binding domain superfamily/Winged helix DNA-binding domain"/>
    <property type="match status" value="1"/>
</dbReference>
<dbReference type="SUPFAM" id="SSF88659">
    <property type="entry name" value="Sigma3 and sigma4 domains of RNA polymerase sigma factors"/>
    <property type="match status" value="1"/>
</dbReference>
<keyword evidence="4" id="KW-0804">Transcription</keyword>
<keyword evidence="2" id="KW-0805">Transcription regulation</keyword>
<dbReference type="RefSeq" id="WP_184239522.1">
    <property type="nucleotide sequence ID" value="NZ_JACHMJ010000001.1"/>
</dbReference>
<dbReference type="InterPro" id="IPR036388">
    <property type="entry name" value="WH-like_DNA-bd_sf"/>
</dbReference>
<comment type="caution">
    <text evidence="7">The sequence shown here is derived from an EMBL/GenBank/DDBJ whole genome shotgun (WGS) entry which is preliminary data.</text>
</comment>
<dbReference type="InterPro" id="IPR013325">
    <property type="entry name" value="RNA_pol_sigma_r2"/>
</dbReference>
<dbReference type="Gene3D" id="1.10.1740.10">
    <property type="match status" value="1"/>
</dbReference>
<comment type="similarity">
    <text evidence="1">Belongs to the sigma-70 factor family. ECF subfamily.</text>
</comment>
<evidence type="ECO:0000313" key="7">
    <source>
        <dbReference type="EMBL" id="MBB5844906.1"/>
    </source>
</evidence>
<evidence type="ECO:0000259" key="5">
    <source>
        <dbReference type="Pfam" id="PF04542"/>
    </source>
</evidence>
<dbReference type="CDD" id="cd06171">
    <property type="entry name" value="Sigma70_r4"/>
    <property type="match status" value="1"/>
</dbReference>
<gene>
    <name evidence="7" type="ORF">HD599_003229</name>
</gene>
<dbReference type="InterPro" id="IPR007627">
    <property type="entry name" value="RNA_pol_sigma70_r2"/>
</dbReference>
<keyword evidence="8" id="KW-1185">Reference proteome</keyword>
<evidence type="ECO:0000256" key="4">
    <source>
        <dbReference type="ARBA" id="ARBA00023163"/>
    </source>
</evidence>
<dbReference type="InterPro" id="IPR013324">
    <property type="entry name" value="RNA_pol_sigma_r3/r4-like"/>
</dbReference>
<dbReference type="SUPFAM" id="SSF88946">
    <property type="entry name" value="Sigma2 domain of RNA polymerase sigma factors"/>
    <property type="match status" value="1"/>
</dbReference>
<dbReference type="AlphaFoldDB" id="A0A841ATA0"/>
<dbReference type="NCBIfam" id="TIGR02937">
    <property type="entry name" value="sigma70-ECF"/>
    <property type="match status" value="1"/>
</dbReference>
<evidence type="ECO:0000256" key="1">
    <source>
        <dbReference type="ARBA" id="ARBA00010641"/>
    </source>
</evidence>
<proteinExistence type="inferred from homology"/>
<name>A0A841ATA0_9MICO</name>
<accession>A0A841ATA0</accession>
<evidence type="ECO:0000259" key="6">
    <source>
        <dbReference type="Pfam" id="PF08281"/>
    </source>
</evidence>
<keyword evidence="3" id="KW-0731">Sigma factor</keyword>
<dbReference type="PANTHER" id="PTHR43133:SF25">
    <property type="entry name" value="RNA POLYMERASE SIGMA FACTOR RFAY-RELATED"/>
    <property type="match status" value="1"/>
</dbReference>
<evidence type="ECO:0000313" key="8">
    <source>
        <dbReference type="Proteomes" id="UP000536685"/>
    </source>
</evidence>
<organism evidence="7 8">
    <name type="scientific">Conyzicola lurida</name>
    <dbReference type="NCBI Taxonomy" id="1172621"/>
    <lineage>
        <taxon>Bacteria</taxon>
        <taxon>Bacillati</taxon>
        <taxon>Actinomycetota</taxon>
        <taxon>Actinomycetes</taxon>
        <taxon>Micrococcales</taxon>
        <taxon>Microbacteriaceae</taxon>
        <taxon>Conyzicola</taxon>
    </lineage>
</organism>
<sequence>MTNLDPDGQFSAFYRAHYSLILATVARRLSDFATAQDVTSEVFRVAWAHHVSGGELTLAWLYAVARNVVGNEYRRRSRAAALADKAESQAYEAHSSMNEEASDTRRAMMRLKDSDREILFMAYWEDLSGAEIASILDCKLPTVWVRLNRARNALKHELGGPAAEVLGDLRERGANAHG</sequence>
<dbReference type="InterPro" id="IPR013249">
    <property type="entry name" value="RNA_pol_sigma70_r4_t2"/>
</dbReference>
<dbReference type="GO" id="GO:0006352">
    <property type="term" value="P:DNA-templated transcription initiation"/>
    <property type="evidence" value="ECO:0007669"/>
    <property type="project" value="InterPro"/>
</dbReference>
<protein>
    <submittedName>
        <fullName evidence="7">RNA polymerase sigma-70 factor (ECF subfamily)</fullName>
    </submittedName>
</protein>
<dbReference type="Pfam" id="PF04542">
    <property type="entry name" value="Sigma70_r2"/>
    <property type="match status" value="1"/>
</dbReference>
<dbReference type="InterPro" id="IPR014284">
    <property type="entry name" value="RNA_pol_sigma-70_dom"/>
</dbReference>
<dbReference type="GO" id="GO:0003677">
    <property type="term" value="F:DNA binding"/>
    <property type="evidence" value="ECO:0007669"/>
    <property type="project" value="InterPro"/>
</dbReference>
<dbReference type="Pfam" id="PF08281">
    <property type="entry name" value="Sigma70_r4_2"/>
    <property type="match status" value="1"/>
</dbReference>
<dbReference type="Proteomes" id="UP000536685">
    <property type="component" value="Unassembled WGS sequence"/>
</dbReference>
<feature type="domain" description="RNA polymerase sigma factor 70 region 4 type 2" evidence="6">
    <location>
        <begin position="105"/>
        <end position="154"/>
    </location>
</feature>